<dbReference type="RefSeq" id="WP_101678827.1">
    <property type="nucleotide sequence ID" value="NZ_CP136958.1"/>
</dbReference>
<dbReference type="InterPro" id="IPR027788">
    <property type="entry name" value="Alpha/beta-hydrolase_N_dom"/>
</dbReference>
<dbReference type="Proteomes" id="UP000234560">
    <property type="component" value="Chromosome"/>
</dbReference>
<organism evidence="3 4">
    <name type="scientific">Corynebacterium pyruviciproducens</name>
    <dbReference type="NCBI Taxonomy" id="598660"/>
    <lineage>
        <taxon>Bacteria</taxon>
        <taxon>Bacillati</taxon>
        <taxon>Actinomycetota</taxon>
        <taxon>Actinomycetes</taxon>
        <taxon>Mycobacteriales</taxon>
        <taxon>Corynebacteriaceae</taxon>
        <taxon>Corynebacterium</taxon>
    </lineage>
</organism>
<dbReference type="Pfam" id="PF15420">
    <property type="entry name" value="Abhydrolase_9_N"/>
    <property type="match status" value="1"/>
</dbReference>
<evidence type="ECO:0000259" key="1">
    <source>
        <dbReference type="Pfam" id="PF10081"/>
    </source>
</evidence>
<dbReference type="SUPFAM" id="SSF53474">
    <property type="entry name" value="alpha/beta-Hydrolases"/>
    <property type="match status" value="1"/>
</dbReference>
<reference evidence="3" key="2">
    <citation type="submission" date="2023-10" db="EMBL/GenBank/DDBJ databases">
        <authorList>
            <person name="Choi B."/>
        </authorList>
    </citation>
    <scope>NUCLEOTIDE SEQUENCE</scope>
    <source>
        <strain evidence="3">UMB0763</strain>
    </source>
</reference>
<feature type="domain" description="Alpha/beta-hydrolase N-terminal" evidence="2">
    <location>
        <begin position="40"/>
        <end position="239"/>
    </location>
</feature>
<name>A0AAF0YRQ3_9CORY</name>
<dbReference type="InterPro" id="IPR027787">
    <property type="entry name" value="Alpha/beta-hydrolase_catalytic"/>
</dbReference>
<reference evidence="3" key="1">
    <citation type="submission" date="2017-12" db="EMBL/GenBank/DDBJ databases">
        <authorList>
            <person name="Thomas-White K."/>
            <person name="Wolfe A.J."/>
        </authorList>
    </citation>
    <scope>NUCLEOTIDE SEQUENCE</scope>
    <source>
        <strain evidence="3">UMB0763</strain>
    </source>
</reference>
<evidence type="ECO:0000259" key="2">
    <source>
        <dbReference type="Pfam" id="PF15420"/>
    </source>
</evidence>
<dbReference type="EMBL" id="CP136958">
    <property type="protein sequence ID" value="WOT02215.1"/>
    <property type="molecule type" value="Genomic_DNA"/>
</dbReference>
<evidence type="ECO:0000313" key="3">
    <source>
        <dbReference type="EMBL" id="WOT02215.1"/>
    </source>
</evidence>
<dbReference type="AlphaFoldDB" id="A0AAF0YRQ3"/>
<protein>
    <submittedName>
        <fullName evidence="3">Alpha/beta-hydrolase family protein</fullName>
    </submittedName>
</protein>
<dbReference type="KEGG" id="cpyr:CYJ47_00065"/>
<sequence>MNRLARTVLRIIPGVRLLVARGKEVSAGVLGAEIGTWAALSPSLLPRRPWQTALSVAGCQSVGHAIAAAVHRFVGGFRTPHLPIAAITALAVVRSVRKQNEIADLVESPRPTTRDLLSGALMGTAGYAGFVIVGEAMKAQFRLVRSIVRGLGERPLPHHPRFPYPALSALAVTATTWLIGTRFLVVRRLAARVTENAEKVNLMVNPKHPRPASPLRSGSPESLMSWELLGAKGREFVSGDARETTGRDIDWDDEPIRIYGGIGATVDEILQEMDRTGAWARDYLVIHISTGTGWVNPWSVSAAEIAARGRCASVSMQYSYLQSPIAYAVDRETPVTSARALITAVLTRRSEGVYIAGESLGAYGAASNADLLERVDGAVFTGTPRFTPIITTVSKAPHSMPVVDGGAHIRFLATPDHLDRDVFDRPYRAAWERPRIAFVQHPSDPVAFFDWPIFFLPPRWMRDHLPGADRTNALLWWPLVTGWQLLVDMPTSHRQTGSHGHTYHEELLPIWQRVLDRRSSTVE</sequence>
<evidence type="ECO:0000313" key="4">
    <source>
        <dbReference type="Proteomes" id="UP000234560"/>
    </source>
</evidence>
<gene>
    <name evidence="3" type="ORF">CYJ47_00065</name>
</gene>
<proteinExistence type="predicted"/>
<dbReference type="Pfam" id="PF10081">
    <property type="entry name" value="Abhydrolase_9"/>
    <property type="match status" value="1"/>
</dbReference>
<feature type="domain" description="Alpha/beta-hydrolase catalytic" evidence="1">
    <location>
        <begin position="256"/>
        <end position="521"/>
    </location>
</feature>
<dbReference type="InterPro" id="IPR029058">
    <property type="entry name" value="AB_hydrolase_fold"/>
</dbReference>
<accession>A0AAF0YRQ3</accession>